<comment type="catalytic activity">
    <reaction evidence="1 8">
        <text>a myo-inositol phosphate + H2O = myo-inositol + phosphate</text>
        <dbReference type="Rhea" id="RHEA:24056"/>
        <dbReference type="ChEBI" id="CHEBI:15377"/>
        <dbReference type="ChEBI" id="CHEBI:17268"/>
        <dbReference type="ChEBI" id="CHEBI:43474"/>
        <dbReference type="ChEBI" id="CHEBI:84139"/>
        <dbReference type="EC" id="3.1.3.25"/>
    </reaction>
</comment>
<comment type="caution">
    <text evidence="9">The sequence shown here is derived from an EMBL/GenBank/DDBJ whole genome shotgun (WGS) entry which is preliminary data.</text>
</comment>
<dbReference type="InterPro" id="IPR020550">
    <property type="entry name" value="Inositol_monophosphatase_CS"/>
</dbReference>
<keyword evidence="4 7" id="KW-0479">Metal-binding</keyword>
<dbReference type="PROSITE" id="PS00629">
    <property type="entry name" value="IMP_1"/>
    <property type="match status" value="1"/>
</dbReference>
<dbReference type="GO" id="GO:0006020">
    <property type="term" value="P:inositol metabolic process"/>
    <property type="evidence" value="ECO:0007669"/>
    <property type="project" value="TreeGrafter"/>
</dbReference>
<feature type="binding site" evidence="7">
    <location>
        <position position="65"/>
    </location>
    <ligand>
        <name>Mg(2+)</name>
        <dbReference type="ChEBI" id="CHEBI:18420"/>
        <label>1</label>
        <note>catalytic</note>
    </ligand>
</feature>
<dbReference type="GO" id="GO:0007165">
    <property type="term" value="P:signal transduction"/>
    <property type="evidence" value="ECO:0007669"/>
    <property type="project" value="TreeGrafter"/>
</dbReference>
<dbReference type="InterPro" id="IPR020583">
    <property type="entry name" value="Inositol_monoP_metal-BS"/>
</dbReference>
<evidence type="ECO:0000256" key="1">
    <source>
        <dbReference type="ARBA" id="ARBA00001033"/>
    </source>
</evidence>
<keyword evidence="5 8" id="KW-0378">Hydrolase</keyword>
<accession>A0A1G1WA99</accession>
<dbReference type="Gene3D" id="3.30.540.10">
    <property type="entry name" value="Fructose-1,6-Bisphosphatase, subunit A, domain 1"/>
    <property type="match status" value="1"/>
</dbReference>
<dbReference type="PANTHER" id="PTHR20854:SF4">
    <property type="entry name" value="INOSITOL-1-MONOPHOSPHATASE-RELATED"/>
    <property type="match status" value="1"/>
</dbReference>
<dbReference type="GO" id="GO:0008934">
    <property type="term" value="F:inositol monophosphate 1-phosphatase activity"/>
    <property type="evidence" value="ECO:0007669"/>
    <property type="project" value="InterPro"/>
</dbReference>
<comment type="similarity">
    <text evidence="3 8">Belongs to the inositol monophosphatase superfamily.</text>
</comment>
<dbReference type="AlphaFoldDB" id="A0A1G1WA99"/>
<evidence type="ECO:0000313" key="10">
    <source>
        <dbReference type="Proteomes" id="UP000177103"/>
    </source>
</evidence>
<reference evidence="9 10" key="1">
    <citation type="journal article" date="2016" name="Nat. Commun.">
        <title>Thousands of microbial genomes shed light on interconnected biogeochemical processes in an aquifer system.</title>
        <authorList>
            <person name="Anantharaman K."/>
            <person name="Brown C.T."/>
            <person name="Hug L.A."/>
            <person name="Sharon I."/>
            <person name="Castelle C.J."/>
            <person name="Probst A.J."/>
            <person name="Thomas B.C."/>
            <person name="Singh A."/>
            <person name="Wilkins M.J."/>
            <person name="Karaoz U."/>
            <person name="Brodie E.L."/>
            <person name="Williams K.H."/>
            <person name="Hubbard S.S."/>
            <person name="Banfield J.F."/>
        </authorList>
    </citation>
    <scope>NUCLEOTIDE SEQUENCE [LARGE SCALE GENOMIC DNA]</scope>
</reference>
<dbReference type="PANTHER" id="PTHR20854">
    <property type="entry name" value="INOSITOL MONOPHOSPHATASE"/>
    <property type="match status" value="1"/>
</dbReference>
<dbReference type="Proteomes" id="UP000177103">
    <property type="component" value="Unassembled WGS sequence"/>
</dbReference>
<dbReference type="GO" id="GO:0046854">
    <property type="term" value="P:phosphatidylinositol phosphate biosynthetic process"/>
    <property type="evidence" value="ECO:0007669"/>
    <property type="project" value="InterPro"/>
</dbReference>
<evidence type="ECO:0000256" key="2">
    <source>
        <dbReference type="ARBA" id="ARBA00001946"/>
    </source>
</evidence>
<keyword evidence="6 7" id="KW-0460">Magnesium</keyword>
<dbReference type="Pfam" id="PF00459">
    <property type="entry name" value="Inositol_P"/>
    <property type="match status" value="1"/>
</dbReference>
<feature type="binding site" evidence="7">
    <location>
        <position position="84"/>
    </location>
    <ligand>
        <name>Mg(2+)</name>
        <dbReference type="ChEBI" id="CHEBI:18420"/>
        <label>1</label>
        <note>catalytic</note>
    </ligand>
</feature>
<dbReference type="GO" id="GO:0046872">
    <property type="term" value="F:metal ion binding"/>
    <property type="evidence" value="ECO:0007669"/>
    <property type="project" value="UniProtKB-KW"/>
</dbReference>
<protein>
    <recommendedName>
        <fullName evidence="8">Inositol-1-monophosphatase</fullName>
        <ecNumber evidence="8">3.1.3.25</ecNumber>
    </recommendedName>
</protein>
<comment type="cofactor">
    <cofactor evidence="2 7 8">
        <name>Mg(2+)</name>
        <dbReference type="ChEBI" id="CHEBI:18420"/>
    </cofactor>
</comment>
<evidence type="ECO:0000256" key="3">
    <source>
        <dbReference type="ARBA" id="ARBA00009759"/>
    </source>
</evidence>
<dbReference type="SUPFAM" id="SSF56655">
    <property type="entry name" value="Carbohydrate phosphatase"/>
    <property type="match status" value="1"/>
</dbReference>
<name>A0A1G1WA99_9BACT</name>
<dbReference type="InterPro" id="IPR033942">
    <property type="entry name" value="IMPase"/>
</dbReference>
<dbReference type="EC" id="3.1.3.25" evidence="8"/>
<organism evidence="9 10">
    <name type="scientific">Candidatus Woykebacteria bacterium RBG_13_40_7b</name>
    <dbReference type="NCBI Taxonomy" id="1802594"/>
    <lineage>
        <taxon>Bacteria</taxon>
        <taxon>Candidatus Woykeibacteriota</taxon>
    </lineage>
</organism>
<evidence type="ECO:0000256" key="4">
    <source>
        <dbReference type="ARBA" id="ARBA00022723"/>
    </source>
</evidence>
<evidence type="ECO:0000256" key="7">
    <source>
        <dbReference type="PIRSR" id="PIRSR600760-2"/>
    </source>
</evidence>
<evidence type="ECO:0000256" key="8">
    <source>
        <dbReference type="RuleBase" id="RU364068"/>
    </source>
</evidence>
<proteinExistence type="inferred from homology"/>
<dbReference type="Gene3D" id="3.40.190.80">
    <property type="match status" value="1"/>
</dbReference>
<evidence type="ECO:0000256" key="6">
    <source>
        <dbReference type="ARBA" id="ARBA00022842"/>
    </source>
</evidence>
<dbReference type="EMBL" id="MHCQ01000020">
    <property type="protein sequence ID" value="OGY24585.1"/>
    <property type="molecule type" value="Genomic_DNA"/>
</dbReference>
<feature type="binding site" evidence="7">
    <location>
        <position position="81"/>
    </location>
    <ligand>
        <name>Mg(2+)</name>
        <dbReference type="ChEBI" id="CHEBI:18420"/>
        <label>1</label>
        <note>catalytic</note>
    </ligand>
</feature>
<dbReference type="InterPro" id="IPR000760">
    <property type="entry name" value="Inositol_monophosphatase-like"/>
</dbReference>
<evidence type="ECO:0000313" key="9">
    <source>
        <dbReference type="EMBL" id="OGY24585.1"/>
    </source>
</evidence>
<feature type="binding site" evidence="7">
    <location>
        <position position="83"/>
    </location>
    <ligand>
        <name>Mg(2+)</name>
        <dbReference type="ChEBI" id="CHEBI:18420"/>
        <label>1</label>
        <note>catalytic</note>
    </ligand>
</feature>
<evidence type="ECO:0000256" key="5">
    <source>
        <dbReference type="ARBA" id="ARBA00022801"/>
    </source>
</evidence>
<dbReference type="FunFam" id="3.30.540.10:FF:000003">
    <property type="entry name" value="Inositol-1-monophosphatase"/>
    <property type="match status" value="1"/>
</dbReference>
<dbReference type="CDD" id="cd01639">
    <property type="entry name" value="IMPase"/>
    <property type="match status" value="1"/>
</dbReference>
<sequence length="253" mass="27907">MTKELEVAIKAAKEAGEILKTRFQGFNPTSLKADESLVTESDKLSEQKVISIIKKNFPYHSIRAEESGFSDEKSESTWVIDPLDGTTNYARKVPIFSVSIALMERDRLKLGLVYDPVHDQLFSTEKNMGTKLNNQRVQVSDITDLGKTMVGYARPSVHKGEFANIFSRVEQVTRTPKILGSMALQLAYVAAGILDATVLLKPSSWDAAAGTLLVQEAGGKVTDLQGNPWSLDSKDILATNGKIHKEILEIINR</sequence>
<gene>
    <name evidence="9" type="ORF">A2Y57_01875</name>
</gene>
<dbReference type="PROSITE" id="PS00630">
    <property type="entry name" value="IMP_2"/>
    <property type="match status" value="1"/>
</dbReference>
<feature type="binding site" evidence="7">
    <location>
        <position position="206"/>
    </location>
    <ligand>
        <name>Mg(2+)</name>
        <dbReference type="ChEBI" id="CHEBI:18420"/>
        <label>1</label>
        <note>catalytic</note>
    </ligand>
</feature>
<dbReference type="PRINTS" id="PR00377">
    <property type="entry name" value="IMPHPHTASES"/>
</dbReference>